<sequence>MSLLCAGDGELVRGASLECVPGVVERHFGLTACRTEGKLLQSVSHVGPWMDSAHGGQQAGAAGVQFDHVMGEALYAVAPAEHWALTTELTFDIVVAPGWETETLHVNGWVTDSGPRGGFAQAELVDQRGALLAVGTTRVQYVPARTPQEKVETGEANGDERPSAVNFAAHLGVRLGAENGDPRADLVEPGLWTNDYGVLHGGVWASIVELAAGEVLADTGLRTAHVHVSYLRSPGLGSPVSAIARPVHAGRSFGVVEVTGRDGSGRPCVTATVTGRRAD</sequence>
<dbReference type="InterPro" id="IPR029069">
    <property type="entry name" value="HotDog_dom_sf"/>
</dbReference>
<name>A0ABX1J0Y7_9PSEU</name>
<dbReference type="InterPro" id="IPR003736">
    <property type="entry name" value="PAAI_dom"/>
</dbReference>
<gene>
    <name evidence="3" type="ORF">HFP15_03470</name>
</gene>
<reference evidence="3 4" key="1">
    <citation type="submission" date="2020-04" db="EMBL/GenBank/DDBJ databases">
        <title>Novel species.</title>
        <authorList>
            <person name="Teo W.F.A."/>
            <person name="Lipun K."/>
            <person name="Srisuk N."/>
            <person name="Duangmal K."/>
        </authorList>
    </citation>
    <scope>NUCLEOTIDE SEQUENCE [LARGE SCALE GENOMIC DNA]</scope>
    <source>
        <strain evidence="3 4">K13G38</strain>
    </source>
</reference>
<dbReference type="CDD" id="cd03443">
    <property type="entry name" value="PaaI_thioesterase"/>
    <property type="match status" value="1"/>
</dbReference>
<proteinExistence type="predicted"/>
<evidence type="ECO:0000259" key="2">
    <source>
        <dbReference type="Pfam" id="PF03061"/>
    </source>
</evidence>
<dbReference type="InterPro" id="IPR006683">
    <property type="entry name" value="Thioestr_dom"/>
</dbReference>
<dbReference type="SUPFAM" id="SSF54637">
    <property type="entry name" value="Thioesterase/thiol ester dehydrase-isomerase"/>
    <property type="match status" value="2"/>
</dbReference>
<evidence type="ECO:0000313" key="4">
    <source>
        <dbReference type="Proteomes" id="UP000715441"/>
    </source>
</evidence>
<comment type="caution">
    <text evidence="3">The sequence shown here is derived from an EMBL/GenBank/DDBJ whole genome shotgun (WGS) entry which is preliminary data.</text>
</comment>
<feature type="domain" description="Thioesterase" evidence="2">
    <location>
        <begin position="196"/>
        <end position="268"/>
    </location>
</feature>
<keyword evidence="4" id="KW-1185">Reference proteome</keyword>
<dbReference type="Proteomes" id="UP000715441">
    <property type="component" value="Unassembled WGS sequence"/>
</dbReference>
<dbReference type="Gene3D" id="3.10.129.10">
    <property type="entry name" value="Hotdog Thioesterase"/>
    <property type="match status" value="2"/>
</dbReference>
<organism evidence="3 4">
    <name type="scientific">Amycolatopsis acididurans</name>
    <dbReference type="NCBI Taxonomy" id="2724524"/>
    <lineage>
        <taxon>Bacteria</taxon>
        <taxon>Bacillati</taxon>
        <taxon>Actinomycetota</taxon>
        <taxon>Actinomycetes</taxon>
        <taxon>Pseudonocardiales</taxon>
        <taxon>Pseudonocardiaceae</taxon>
        <taxon>Amycolatopsis</taxon>
    </lineage>
</organism>
<keyword evidence="1" id="KW-0378">Hydrolase</keyword>
<dbReference type="RefSeq" id="WP_168511369.1">
    <property type="nucleotide sequence ID" value="NZ_JAAXLS010000002.1"/>
</dbReference>
<accession>A0ABX1J0Y7</accession>
<evidence type="ECO:0000256" key="1">
    <source>
        <dbReference type="ARBA" id="ARBA00022801"/>
    </source>
</evidence>
<evidence type="ECO:0000313" key="3">
    <source>
        <dbReference type="EMBL" id="NKQ51937.1"/>
    </source>
</evidence>
<protein>
    <submittedName>
        <fullName evidence="3">Hotdog fold thioesterase</fullName>
    </submittedName>
</protein>
<dbReference type="Pfam" id="PF03061">
    <property type="entry name" value="4HBT"/>
    <property type="match status" value="1"/>
</dbReference>
<dbReference type="NCBIfam" id="TIGR00369">
    <property type="entry name" value="unchar_dom_1"/>
    <property type="match status" value="1"/>
</dbReference>
<dbReference type="EMBL" id="JAAXLS010000002">
    <property type="protein sequence ID" value="NKQ51937.1"/>
    <property type="molecule type" value="Genomic_DNA"/>
</dbReference>